<proteinExistence type="predicted"/>
<dbReference type="STRING" id="1765655.AMR74_02590"/>
<keyword evidence="3" id="KW-1185">Reference proteome</keyword>
<accession>A0A0M9AU09</accession>
<evidence type="ECO:0000313" key="3">
    <source>
        <dbReference type="Proteomes" id="UP000037747"/>
    </source>
</evidence>
<evidence type="ECO:0000256" key="1">
    <source>
        <dbReference type="SAM" id="Phobius"/>
    </source>
</evidence>
<feature type="transmembrane region" description="Helical" evidence="1">
    <location>
        <begin position="105"/>
        <end position="130"/>
    </location>
</feature>
<dbReference type="PATRIC" id="fig|1705389.3.peg.809"/>
<feature type="transmembrane region" description="Helical" evidence="1">
    <location>
        <begin position="74"/>
        <end position="93"/>
    </location>
</feature>
<organism evidence="2 3">
    <name type="scientific">Halorubrum tropicale</name>
    <dbReference type="NCBI Taxonomy" id="1765655"/>
    <lineage>
        <taxon>Archaea</taxon>
        <taxon>Methanobacteriati</taxon>
        <taxon>Methanobacteriota</taxon>
        <taxon>Stenosarchaea group</taxon>
        <taxon>Halobacteria</taxon>
        <taxon>Halobacteriales</taxon>
        <taxon>Haloferacaceae</taxon>
        <taxon>Halorubrum</taxon>
    </lineage>
</organism>
<evidence type="ECO:0000313" key="2">
    <source>
        <dbReference type="EMBL" id="KOX97805.1"/>
    </source>
</evidence>
<keyword evidence="1" id="KW-0472">Membrane</keyword>
<gene>
    <name evidence="2" type="ORF">AMR74_02590</name>
</gene>
<keyword evidence="1" id="KW-1133">Transmembrane helix</keyword>
<dbReference type="AlphaFoldDB" id="A0A0M9AU09"/>
<protein>
    <submittedName>
        <fullName evidence="2">Uncharacterized protein</fullName>
    </submittedName>
</protein>
<dbReference type="Proteomes" id="UP000037747">
    <property type="component" value="Unassembled WGS sequence"/>
</dbReference>
<keyword evidence="1" id="KW-0812">Transmembrane</keyword>
<feature type="transmembrane region" description="Helical" evidence="1">
    <location>
        <begin position="21"/>
        <end position="41"/>
    </location>
</feature>
<dbReference type="EMBL" id="LIST01000001">
    <property type="protein sequence ID" value="KOX97805.1"/>
    <property type="molecule type" value="Genomic_DNA"/>
</dbReference>
<sequence length="144" mass="14372">MPTPRALLFGSDRDRPRPDPRLAAPPLCFALVFVAYAVGVFEVAGGVILVAGDATAVGLLAAAALAVRRSGLVASWAAAVAALLGHRVDHYLLGLSGRSLGERVVALLAVDGLTVIGAAALAAGTLGWAAGTAGRLVVGRVRGA</sequence>
<name>A0A0M9AU09_9EURY</name>
<comment type="caution">
    <text evidence="2">The sequence shown here is derived from an EMBL/GenBank/DDBJ whole genome shotgun (WGS) entry which is preliminary data.</text>
</comment>
<dbReference type="RefSeq" id="WP_053770498.1">
    <property type="nucleotide sequence ID" value="NZ_LIST01000001.1"/>
</dbReference>
<reference evidence="2 3" key="1">
    <citation type="submission" date="2015-08" db="EMBL/GenBank/DDBJ databases">
        <title>Genomes of Isolates from Cabo Rojo, PR.</title>
        <authorList>
            <person name="Sanchez-Nieves R.L."/>
            <person name="Montalvo-Rodriguez R."/>
        </authorList>
    </citation>
    <scope>NUCLEOTIDE SEQUENCE [LARGE SCALE GENOMIC DNA]</scope>
    <source>
        <strain evidence="2 3">5</strain>
    </source>
</reference>